<organism evidence="3 4">
    <name type="scientific">Candidatus Polarisedimenticola svalbardensis</name>
    <dbReference type="NCBI Taxonomy" id="2886004"/>
    <lineage>
        <taxon>Bacteria</taxon>
        <taxon>Pseudomonadati</taxon>
        <taxon>Acidobacteriota</taxon>
        <taxon>Candidatus Polarisedimenticolia</taxon>
        <taxon>Candidatus Polarisedimenticolales</taxon>
        <taxon>Candidatus Polarisedimenticolaceae</taxon>
        <taxon>Candidatus Polarisedimenticola</taxon>
    </lineage>
</organism>
<evidence type="ECO:0000313" key="4">
    <source>
        <dbReference type="Proteomes" id="UP000648239"/>
    </source>
</evidence>
<accession>A0A8J7CEQ8</accession>
<comment type="caution">
    <text evidence="3">The sequence shown here is derived from an EMBL/GenBank/DDBJ whole genome shotgun (WGS) entry which is preliminary data.</text>
</comment>
<keyword evidence="2" id="KW-0732">Signal</keyword>
<dbReference type="AlphaFoldDB" id="A0A8J7CEQ8"/>
<gene>
    <name evidence="3" type="ORF">IFK94_10540</name>
</gene>
<reference evidence="3 4" key="1">
    <citation type="submission" date="2020-08" db="EMBL/GenBank/DDBJ databases">
        <title>Acidobacteriota in marine sediments use diverse sulfur dissimilation pathways.</title>
        <authorList>
            <person name="Wasmund K."/>
        </authorList>
    </citation>
    <scope>NUCLEOTIDE SEQUENCE [LARGE SCALE GENOMIC DNA]</scope>
    <source>
        <strain evidence="3">MAG AM4</strain>
    </source>
</reference>
<proteinExistence type="predicted"/>
<evidence type="ECO:0000256" key="2">
    <source>
        <dbReference type="SAM" id="SignalP"/>
    </source>
</evidence>
<dbReference type="PROSITE" id="PS51257">
    <property type="entry name" value="PROKAR_LIPOPROTEIN"/>
    <property type="match status" value="1"/>
</dbReference>
<sequence length="197" mass="21847">MRTLSPRATVAVLVLLLTTACNPAPEPPQPVQFTVGLHNISLMEPEGWEHLDHGLEHRFHKELNSISVADIGPVTGDGYIREMNHALALFREERLEDASAHISSLPLRKVHVRPPSVVLPRIPPSMLWPPPTIHPLRGSRKNTSRNSARVPSSSTTQRSAGSGGCSAQPTRINREMATMMAAGNFITRLYAWTWFRL</sequence>
<protein>
    <submittedName>
        <fullName evidence="3">Uncharacterized protein</fullName>
    </submittedName>
</protein>
<name>A0A8J7CEQ8_9BACT</name>
<feature type="compositionally biased region" description="Polar residues" evidence="1">
    <location>
        <begin position="144"/>
        <end position="169"/>
    </location>
</feature>
<feature type="region of interest" description="Disordered" evidence="1">
    <location>
        <begin position="130"/>
        <end position="169"/>
    </location>
</feature>
<feature type="chain" id="PRO_5035296818" evidence="2">
    <location>
        <begin position="24"/>
        <end position="197"/>
    </location>
</feature>
<feature type="signal peptide" evidence="2">
    <location>
        <begin position="1"/>
        <end position="23"/>
    </location>
</feature>
<evidence type="ECO:0000256" key="1">
    <source>
        <dbReference type="SAM" id="MobiDB-lite"/>
    </source>
</evidence>
<evidence type="ECO:0000313" key="3">
    <source>
        <dbReference type="EMBL" id="MBD3868549.1"/>
    </source>
</evidence>
<dbReference type="Proteomes" id="UP000648239">
    <property type="component" value="Unassembled WGS sequence"/>
</dbReference>
<dbReference type="EMBL" id="JACXWD010000035">
    <property type="protein sequence ID" value="MBD3868549.1"/>
    <property type="molecule type" value="Genomic_DNA"/>
</dbReference>